<feature type="compositionally biased region" description="Basic and acidic residues" evidence="1">
    <location>
        <begin position="59"/>
        <end position="83"/>
    </location>
</feature>
<dbReference type="RefSeq" id="XP_033796198.1">
    <property type="nucleotide sequence ID" value="XM_033940307.1"/>
</dbReference>
<dbReference type="AlphaFoldDB" id="A0A6P8R7N2"/>
<feature type="region of interest" description="Disordered" evidence="1">
    <location>
        <begin position="59"/>
        <end position="89"/>
    </location>
</feature>
<dbReference type="GeneID" id="117358725"/>
<dbReference type="OrthoDB" id="10449262at2759"/>
<reference evidence="3" key="1">
    <citation type="submission" date="2025-08" db="UniProtKB">
        <authorList>
            <consortium name="RefSeq"/>
        </authorList>
    </citation>
    <scope>IDENTIFICATION</scope>
</reference>
<feature type="region of interest" description="Disordered" evidence="1">
    <location>
        <begin position="108"/>
        <end position="128"/>
    </location>
</feature>
<dbReference type="InParanoid" id="A0A6P8R7N2"/>
<protein>
    <submittedName>
        <fullName evidence="3">Uncharacterized protein LOC117358725</fullName>
    </submittedName>
</protein>
<feature type="compositionally biased region" description="Polar residues" evidence="1">
    <location>
        <begin position="298"/>
        <end position="309"/>
    </location>
</feature>
<dbReference type="Proteomes" id="UP000515159">
    <property type="component" value="Chromosome 4"/>
</dbReference>
<accession>A0A6P8R7N2</accession>
<evidence type="ECO:0000256" key="1">
    <source>
        <dbReference type="SAM" id="MobiDB-lite"/>
    </source>
</evidence>
<evidence type="ECO:0000313" key="3">
    <source>
        <dbReference type="RefSeq" id="XP_033796198.1"/>
    </source>
</evidence>
<dbReference type="KEGG" id="gsh:117358725"/>
<feature type="region of interest" description="Disordered" evidence="1">
    <location>
        <begin position="298"/>
        <end position="317"/>
    </location>
</feature>
<evidence type="ECO:0000313" key="2">
    <source>
        <dbReference type="Proteomes" id="UP000515159"/>
    </source>
</evidence>
<sequence length="463" mass="51436">MGGKLSKKKGCDLPNPEVAIGIQEPEDKIEHEVQNVQQDEECNTANVSTKEKLLAEKTVYQKKEPEASKDENQIAKHQEDVKDTMSSSNGKTEAVIEVGTNKIVQQFEEPALKTMEPSDQSTDKQMEPLQEKSTFQMEEDFSKSDLPLKCESKLSANVLELTKEIELKTTPADLDAIPDTDTQNQMLNVQMEEDSNKLDLPLKCESKLSANVLELTKEIELKTTPADLDAIPDTDTQNLMLDVHKINKDETACEYTMGVSNVDSEQVKQGNVYHETNNGEHGSDLTLVEKCGKTDTINSQQHVSSTSLQLEKGSNHDTQEIELKTSNENVVEHEKISVALDLEVRLQDIENQESMTDQHASLVVQQIPMRKQNTNLEQVEQETNHSIVAEEQLMGKSDGSPEAAGQTWTSAENITLEGSLALPQQPGNGTQVNLLTQVKQMEQESYVEECMAESNRAIVPGTD</sequence>
<gene>
    <name evidence="3" type="primary">LOC117358725</name>
</gene>
<keyword evidence="2" id="KW-1185">Reference proteome</keyword>
<name>A0A6P8R7N2_GEOSA</name>
<proteinExistence type="predicted"/>
<organism evidence="2 3">
    <name type="scientific">Geotrypetes seraphini</name>
    <name type="common">Gaboon caecilian</name>
    <name type="synonym">Caecilia seraphini</name>
    <dbReference type="NCBI Taxonomy" id="260995"/>
    <lineage>
        <taxon>Eukaryota</taxon>
        <taxon>Metazoa</taxon>
        <taxon>Chordata</taxon>
        <taxon>Craniata</taxon>
        <taxon>Vertebrata</taxon>
        <taxon>Euteleostomi</taxon>
        <taxon>Amphibia</taxon>
        <taxon>Gymnophiona</taxon>
        <taxon>Geotrypetes</taxon>
    </lineage>
</organism>